<dbReference type="STRING" id="1121331.SAMN02745248_01569"/>
<sequence length="150" mass="17701">MDIVEFFDSEEKERLLQVLEQCPWSAGKFLARNIQNGTIEENLGPNSKIFFLMNKEKEVMAFLTLTQKDCIEDPKLFPWIGFVYTSENFRGNRYSQVLIKHAISVAKAEGFHKVYLATDHVGLYEKYGFVYMENRMDVWNEDSRIYYIQC</sequence>
<dbReference type="AlphaFoldDB" id="A0A1M6NZP3"/>
<proteinExistence type="predicted"/>
<name>A0A1M6NZP3_9CLOT</name>
<protein>
    <submittedName>
        <fullName evidence="2">Acetyltransferase (GNAT) family protein</fullName>
    </submittedName>
</protein>
<dbReference type="EMBL" id="FRAD01000011">
    <property type="protein sequence ID" value="SHK01102.1"/>
    <property type="molecule type" value="Genomic_DNA"/>
</dbReference>
<dbReference type="Pfam" id="PF00583">
    <property type="entry name" value="Acetyltransf_1"/>
    <property type="match status" value="1"/>
</dbReference>
<dbReference type="RefSeq" id="WP_084672148.1">
    <property type="nucleotide sequence ID" value="NZ_FRAD01000011.1"/>
</dbReference>
<evidence type="ECO:0000259" key="1">
    <source>
        <dbReference type="PROSITE" id="PS51186"/>
    </source>
</evidence>
<feature type="domain" description="N-acetyltransferase" evidence="1">
    <location>
        <begin position="1"/>
        <end position="150"/>
    </location>
</feature>
<dbReference type="PROSITE" id="PS51186">
    <property type="entry name" value="GNAT"/>
    <property type="match status" value="1"/>
</dbReference>
<evidence type="ECO:0000313" key="2">
    <source>
        <dbReference type="EMBL" id="SHK01102.1"/>
    </source>
</evidence>
<dbReference type="OrthoDB" id="9789053at2"/>
<evidence type="ECO:0000313" key="3">
    <source>
        <dbReference type="Proteomes" id="UP000183952"/>
    </source>
</evidence>
<keyword evidence="2" id="KW-0808">Transferase</keyword>
<accession>A0A1M6NZP3</accession>
<keyword evidence="3" id="KW-1185">Reference proteome</keyword>
<dbReference type="Gene3D" id="3.40.630.30">
    <property type="match status" value="1"/>
</dbReference>
<dbReference type="SUPFAM" id="SSF55729">
    <property type="entry name" value="Acyl-CoA N-acyltransferases (Nat)"/>
    <property type="match status" value="1"/>
</dbReference>
<dbReference type="GO" id="GO:0016747">
    <property type="term" value="F:acyltransferase activity, transferring groups other than amino-acyl groups"/>
    <property type="evidence" value="ECO:0007669"/>
    <property type="project" value="InterPro"/>
</dbReference>
<dbReference type="CDD" id="cd04301">
    <property type="entry name" value="NAT_SF"/>
    <property type="match status" value="1"/>
</dbReference>
<dbReference type="Proteomes" id="UP000183952">
    <property type="component" value="Unassembled WGS sequence"/>
</dbReference>
<dbReference type="InterPro" id="IPR000182">
    <property type="entry name" value="GNAT_dom"/>
</dbReference>
<gene>
    <name evidence="2" type="ORF">SAMN02745248_01569</name>
</gene>
<reference evidence="2 3" key="1">
    <citation type="submission" date="2016-11" db="EMBL/GenBank/DDBJ databases">
        <authorList>
            <person name="Jaros S."/>
            <person name="Januszkiewicz K."/>
            <person name="Wedrychowicz H."/>
        </authorList>
    </citation>
    <scope>NUCLEOTIDE SEQUENCE [LARGE SCALE GENOMIC DNA]</scope>
    <source>
        <strain evidence="2 3">DSM 3090</strain>
    </source>
</reference>
<organism evidence="2 3">
    <name type="scientific">Hathewaya proteolytica DSM 3090</name>
    <dbReference type="NCBI Taxonomy" id="1121331"/>
    <lineage>
        <taxon>Bacteria</taxon>
        <taxon>Bacillati</taxon>
        <taxon>Bacillota</taxon>
        <taxon>Clostridia</taxon>
        <taxon>Eubacteriales</taxon>
        <taxon>Clostridiaceae</taxon>
        <taxon>Hathewaya</taxon>
    </lineage>
</organism>
<dbReference type="InterPro" id="IPR016181">
    <property type="entry name" value="Acyl_CoA_acyltransferase"/>
</dbReference>